<name>A0A1L7XVX2_9HELO</name>
<feature type="region of interest" description="Disordered" evidence="1">
    <location>
        <begin position="320"/>
        <end position="401"/>
    </location>
</feature>
<gene>
    <name evidence="2" type="ORF">PAC_19050</name>
</gene>
<proteinExistence type="predicted"/>
<keyword evidence="3" id="KW-1185">Reference proteome</keyword>
<accession>A0A1L7XVX2</accession>
<feature type="region of interest" description="Disordered" evidence="1">
    <location>
        <begin position="45"/>
        <end position="84"/>
    </location>
</feature>
<organism evidence="2 3">
    <name type="scientific">Phialocephala subalpina</name>
    <dbReference type="NCBI Taxonomy" id="576137"/>
    <lineage>
        <taxon>Eukaryota</taxon>
        <taxon>Fungi</taxon>
        <taxon>Dikarya</taxon>
        <taxon>Ascomycota</taxon>
        <taxon>Pezizomycotina</taxon>
        <taxon>Leotiomycetes</taxon>
        <taxon>Helotiales</taxon>
        <taxon>Mollisiaceae</taxon>
        <taxon>Phialocephala</taxon>
        <taxon>Phialocephala fortinii species complex</taxon>
    </lineage>
</organism>
<evidence type="ECO:0000313" key="2">
    <source>
        <dbReference type="EMBL" id="CZR69150.1"/>
    </source>
</evidence>
<dbReference type="EMBL" id="FJOG01000066">
    <property type="protein sequence ID" value="CZR69150.1"/>
    <property type="molecule type" value="Genomic_DNA"/>
</dbReference>
<evidence type="ECO:0000256" key="1">
    <source>
        <dbReference type="SAM" id="MobiDB-lite"/>
    </source>
</evidence>
<sequence>MDKARKIATKLSELLMEIQPLLCAAELPAASVLENYRRATVSFYDALPKPPPESEQAASKVDESKTSKKVMKGKGTGQNRRKKERMEALLAANGELGSDLELDREERDEAEAFQPTLTNTLDDMFDYLLKDGSHKPSSAPPSDQSKYLNPMEKILILRYREVVGARLNEKGQPSYLKCPAGLMTQWSDALAAIFAKPWILPQSGVYWYPKCSKWDVKPHITSKLIYMQIAMIDETFGNQGSEGVKKMKEMTEPGYWLGVVTFFDWIQSGDKDKGIPKSFDRSMSAREKEEATLVADMLLASQEYKDALNAVDVEEELDVEVGGDKENDSEDDIATIVPGDSASRVGHRRSGRDLVSDDDGSEEDSDDGDEDIEYESSEENAGRESSDGWASEYKAGEVDERSTVFEWPEFKSVGEVVVEGVAEEAVEGLVEGNAAQAPKFIQGLQNPGLISTNTVLQMIGLGSS</sequence>
<evidence type="ECO:0000313" key="3">
    <source>
        <dbReference type="Proteomes" id="UP000184330"/>
    </source>
</evidence>
<protein>
    <submittedName>
        <fullName evidence="2">Uncharacterized protein</fullName>
    </submittedName>
</protein>
<reference evidence="2 3" key="1">
    <citation type="submission" date="2016-03" db="EMBL/GenBank/DDBJ databases">
        <authorList>
            <person name="Ploux O."/>
        </authorList>
    </citation>
    <scope>NUCLEOTIDE SEQUENCE [LARGE SCALE GENOMIC DNA]</scope>
    <source>
        <strain evidence="2 3">UAMH 11012</strain>
    </source>
</reference>
<dbReference type="OrthoDB" id="10659700at2759"/>
<feature type="compositionally biased region" description="Acidic residues" evidence="1">
    <location>
        <begin position="320"/>
        <end position="333"/>
    </location>
</feature>
<feature type="compositionally biased region" description="Acidic residues" evidence="1">
    <location>
        <begin position="356"/>
        <end position="378"/>
    </location>
</feature>
<dbReference type="Proteomes" id="UP000184330">
    <property type="component" value="Unassembled WGS sequence"/>
</dbReference>
<dbReference type="AlphaFoldDB" id="A0A1L7XVX2"/>